<comment type="similarity">
    <text evidence="1">Belongs to the bacterial ribosomal protein bL28 family.</text>
</comment>
<evidence type="ECO:0000313" key="4">
    <source>
        <dbReference type="EMBL" id="GAT55063.1"/>
    </source>
</evidence>
<evidence type="ECO:0000256" key="2">
    <source>
        <dbReference type="ARBA" id="ARBA00022980"/>
    </source>
</evidence>
<dbReference type="PANTHER" id="PTHR13528:SF2">
    <property type="entry name" value="LARGE RIBOSOMAL SUBUNIT PROTEIN BL28M"/>
    <property type="match status" value="1"/>
</dbReference>
<dbReference type="InterPro" id="IPR026569">
    <property type="entry name" value="Ribosomal_bL28"/>
</dbReference>
<evidence type="ECO:0000256" key="3">
    <source>
        <dbReference type="ARBA" id="ARBA00023274"/>
    </source>
</evidence>
<dbReference type="Gene3D" id="2.30.170.40">
    <property type="entry name" value="Ribosomal protein L28/L24"/>
    <property type="match status" value="1"/>
</dbReference>
<evidence type="ECO:0000256" key="1">
    <source>
        <dbReference type="ARBA" id="ARBA00008760"/>
    </source>
</evidence>
<keyword evidence="2 4" id="KW-0689">Ribosomal protein</keyword>
<sequence>MPPPITSQPFKRAQLGLFQNKMKQYGNNVPFSLKKTRRTWLPNIQRKRFFSESLQSFLPVKVTTAALKTIKKKGGIDNYVLQTHSETLGWKGMELRTMVQDALNKKKALEKPAEPVEIPSTRPAEAKTIPPSKLLRYTRRMAAKALGDSGLASAEDTIKYMKHQKLLLERRLRLPQSQ</sequence>
<dbReference type="Pfam" id="PF00830">
    <property type="entry name" value="Ribosomal_L28"/>
    <property type="match status" value="1"/>
</dbReference>
<keyword evidence="5" id="KW-1185">Reference proteome</keyword>
<evidence type="ECO:0000313" key="5">
    <source>
        <dbReference type="Proteomes" id="UP000815677"/>
    </source>
</evidence>
<keyword evidence="3" id="KW-0687">Ribonucleoprotein</keyword>
<proteinExistence type="inferred from homology"/>
<reference evidence="4" key="1">
    <citation type="submission" date="2014-09" db="EMBL/GenBank/DDBJ databases">
        <title>Genome sequence of the luminous mushroom Mycena chlorophos for searching fungal bioluminescence genes.</title>
        <authorList>
            <person name="Tanaka Y."/>
            <person name="Kasuga D."/>
            <person name="Oba Y."/>
            <person name="Hase S."/>
            <person name="Sato K."/>
            <person name="Oba Y."/>
            <person name="Sakakibara Y."/>
        </authorList>
    </citation>
    <scope>NUCLEOTIDE SEQUENCE</scope>
</reference>
<name>A0ABQ0LVD9_MYCCL</name>
<dbReference type="InterPro" id="IPR037147">
    <property type="entry name" value="Ribosomal_bL28_sf"/>
</dbReference>
<dbReference type="GO" id="GO:0005840">
    <property type="term" value="C:ribosome"/>
    <property type="evidence" value="ECO:0007669"/>
    <property type="project" value="UniProtKB-KW"/>
</dbReference>
<accession>A0ABQ0LVD9</accession>
<dbReference type="SUPFAM" id="SSF143800">
    <property type="entry name" value="L28p-like"/>
    <property type="match status" value="1"/>
</dbReference>
<dbReference type="EMBL" id="DF848888">
    <property type="protein sequence ID" value="GAT55063.1"/>
    <property type="molecule type" value="Genomic_DNA"/>
</dbReference>
<gene>
    <name evidence="4" type="ORF">MCHLO_11867</name>
</gene>
<dbReference type="PANTHER" id="PTHR13528">
    <property type="entry name" value="39S RIBOSOMAL PROTEIN L28, MITOCHONDRIAL"/>
    <property type="match status" value="1"/>
</dbReference>
<protein>
    <submittedName>
        <fullName evidence="4">Mitochondrial 50S ribosomal protein</fullName>
    </submittedName>
</protein>
<dbReference type="Proteomes" id="UP000815677">
    <property type="component" value="Unassembled WGS sequence"/>
</dbReference>
<organism evidence="4 5">
    <name type="scientific">Mycena chlorophos</name>
    <name type="common">Agaric fungus</name>
    <name type="synonym">Agaricus chlorophos</name>
    <dbReference type="NCBI Taxonomy" id="658473"/>
    <lineage>
        <taxon>Eukaryota</taxon>
        <taxon>Fungi</taxon>
        <taxon>Dikarya</taxon>
        <taxon>Basidiomycota</taxon>
        <taxon>Agaricomycotina</taxon>
        <taxon>Agaricomycetes</taxon>
        <taxon>Agaricomycetidae</taxon>
        <taxon>Agaricales</taxon>
        <taxon>Marasmiineae</taxon>
        <taxon>Mycenaceae</taxon>
        <taxon>Mycena</taxon>
    </lineage>
</organism>
<dbReference type="InterPro" id="IPR034704">
    <property type="entry name" value="Ribosomal_bL28/bL31-like_sf"/>
</dbReference>